<sequence length="38" mass="4216">MLMIMSAAAAVYEQKQSERGTAQPRPRSGQAELYAFNL</sequence>
<dbReference type="EMBL" id="EF081557">
    <property type="protein sequence ID" value="ABK20951.1"/>
    <property type="molecule type" value="mRNA"/>
</dbReference>
<accession>A9NJZ0</accession>
<proteinExistence type="evidence at transcript level"/>
<protein>
    <submittedName>
        <fullName evidence="1">Uncharacterized protein</fullName>
    </submittedName>
</protein>
<evidence type="ECO:0000313" key="1">
    <source>
        <dbReference type="EMBL" id="ABK20951.1"/>
    </source>
</evidence>
<reference evidence="1" key="1">
    <citation type="journal article" date="2008" name="BMC Genomics">
        <title>A conifer genomics resource of 200,000 spruce (Picea spp.) ESTs and 6,464 high-quality, sequence-finished full-length cDNAs for Sitka spruce (Picea sitchensis).</title>
        <authorList>
            <person name="Ralph S.G."/>
            <person name="Chun H.J."/>
            <person name="Kolosova N."/>
            <person name="Cooper D."/>
            <person name="Oddy C."/>
            <person name="Ritland C.E."/>
            <person name="Kirkpatrick R."/>
            <person name="Moore R."/>
            <person name="Barber S."/>
            <person name="Holt R.A."/>
            <person name="Jones S.J."/>
            <person name="Marra M.A."/>
            <person name="Douglas C.J."/>
            <person name="Ritland K."/>
            <person name="Bohlmann J."/>
        </authorList>
    </citation>
    <scope>NUCLEOTIDE SEQUENCE</scope>
    <source>
        <tissue evidence="1">Green portion of the leader tissue</tissue>
    </source>
</reference>
<dbReference type="AlphaFoldDB" id="A9NJZ0"/>
<name>A9NJZ0_PICSI</name>
<organism evidence="1">
    <name type="scientific">Picea sitchensis</name>
    <name type="common">Sitka spruce</name>
    <name type="synonym">Pinus sitchensis</name>
    <dbReference type="NCBI Taxonomy" id="3332"/>
    <lineage>
        <taxon>Eukaryota</taxon>
        <taxon>Viridiplantae</taxon>
        <taxon>Streptophyta</taxon>
        <taxon>Embryophyta</taxon>
        <taxon>Tracheophyta</taxon>
        <taxon>Spermatophyta</taxon>
        <taxon>Pinopsida</taxon>
        <taxon>Pinidae</taxon>
        <taxon>Conifers I</taxon>
        <taxon>Pinales</taxon>
        <taxon>Pinaceae</taxon>
        <taxon>Picea</taxon>
    </lineage>
</organism>